<dbReference type="InterPro" id="IPR012340">
    <property type="entry name" value="NA-bd_OB-fold"/>
</dbReference>
<accession>A0ABZ2RNI9</accession>
<dbReference type="Gene3D" id="2.40.50.140">
    <property type="entry name" value="Nucleic acid-binding proteins"/>
    <property type="match status" value="1"/>
</dbReference>
<evidence type="ECO:0000313" key="5">
    <source>
        <dbReference type="EMBL" id="WXL28328.1"/>
    </source>
</evidence>
<dbReference type="PANTHER" id="PTHR33991">
    <property type="entry name" value="DNA REPAIR PROTEIN RECO"/>
    <property type="match status" value="1"/>
</dbReference>
<dbReference type="PANTHER" id="PTHR33991:SF1">
    <property type="entry name" value="DNA REPAIR PROTEIN RECO"/>
    <property type="match status" value="1"/>
</dbReference>
<dbReference type="RefSeq" id="WP_205499434.1">
    <property type="nucleotide sequence ID" value="NZ_CP148066.1"/>
</dbReference>
<dbReference type="InterPro" id="IPR022572">
    <property type="entry name" value="DNA_rep/recomb_RecO_N"/>
</dbReference>
<proteinExistence type="predicted"/>
<evidence type="ECO:0000256" key="3">
    <source>
        <dbReference type="ARBA" id="ARBA00023204"/>
    </source>
</evidence>
<feature type="domain" description="DNA replication/recombination mediator RecO N-terminal" evidence="4">
    <location>
        <begin position="1"/>
        <end position="80"/>
    </location>
</feature>
<sequence length="220" mass="25883">METIYQGVVVKKIEYEEYDEIVTIQTLTKKVTFIAKGTRKLTSKNRSRLQILNTVECEIFEARLANKISKLKRAEIIQEFNPKTDINVINNLIQIFEQLPDNSYNFVNTYMKLIANFGYGNDYIYFVFLLAKLLDSLGINPKYDGCVECGTKNNIVDFEFWKGGFYCANHSTKKKPDSYLTSIYFLSQKPIDFFNNIDFSFLQQIYKELWEYIKQNSYLQ</sequence>
<keyword evidence="2" id="KW-0233">DNA recombination</keyword>
<name>A0ABZ2RNI9_9BACT</name>
<reference evidence="5" key="1">
    <citation type="submission" date="2024-03" db="EMBL/GenBank/DDBJ databases">
        <title>Complete genome sequence of Mycoplasma gypis type strain B1/T1.</title>
        <authorList>
            <person name="Spergser J."/>
        </authorList>
    </citation>
    <scope>NUCLEOTIDE SEQUENCE [LARGE SCALE GENOMIC DNA]</scope>
    <source>
        <strain evidence="5">B1/T1</strain>
    </source>
</reference>
<keyword evidence="6" id="KW-1185">Reference proteome</keyword>
<protein>
    <submittedName>
        <fullName evidence="5">DNA repair protein RecO</fullName>
    </submittedName>
</protein>
<evidence type="ECO:0000259" key="4">
    <source>
        <dbReference type="Pfam" id="PF11967"/>
    </source>
</evidence>
<evidence type="ECO:0000256" key="1">
    <source>
        <dbReference type="ARBA" id="ARBA00022763"/>
    </source>
</evidence>
<dbReference type="NCBIfam" id="TIGR00613">
    <property type="entry name" value="reco"/>
    <property type="match status" value="1"/>
</dbReference>
<dbReference type="SUPFAM" id="SSF50249">
    <property type="entry name" value="Nucleic acid-binding proteins"/>
    <property type="match status" value="1"/>
</dbReference>
<dbReference type="Pfam" id="PF11967">
    <property type="entry name" value="RecO_N"/>
    <property type="match status" value="1"/>
</dbReference>
<dbReference type="Proteomes" id="UP001460679">
    <property type="component" value="Chromosome"/>
</dbReference>
<dbReference type="EMBL" id="CP148066">
    <property type="protein sequence ID" value="WXL28328.1"/>
    <property type="molecule type" value="Genomic_DNA"/>
</dbReference>
<gene>
    <name evidence="5" type="primary">recO</name>
    <name evidence="5" type="ORF">WG616_03120</name>
</gene>
<dbReference type="InterPro" id="IPR037278">
    <property type="entry name" value="ARFGAP/RecO"/>
</dbReference>
<dbReference type="Pfam" id="PF02565">
    <property type="entry name" value="RecO_C"/>
    <property type="match status" value="1"/>
</dbReference>
<keyword evidence="1" id="KW-0227">DNA damage</keyword>
<dbReference type="InterPro" id="IPR003717">
    <property type="entry name" value="RecO"/>
</dbReference>
<organism evidence="5 6">
    <name type="scientific">[Mycoplasma] gypis</name>
    <dbReference type="NCBI Taxonomy" id="92404"/>
    <lineage>
        <taxon>Bacteria</taxon>
        <taxon>Bacillati</taxon>
        <taxon>Mycoplasmatota</taxon>
        <taxon>Mycoplasmoidales</taxon>
        <taxon>Metamycoplasmataceae</taxon>
        <taxon>Metamycoplasma</taxon>
    </lineage>
</organism>
<evidence type="ECO:0000313" key="6">
    <source>
        <dbReference type="Proteomes" id="UP001460679"/>
    </source>
</evidence>
<evidence type="ECO:0000256" key="2">
    <source>
        <dbReference type="ARBA" id="ARBA00023172"/>
    </source>
</evidence>
<dbReference type="SUPFAM" id="SSF57863">
    <property type="entry name" value="ArfGap/RecO-like zinc finger"/>
    <property type="match status" value="1"/>
</dbReference>
<keyword evidence="3" id="KW-0234">DNA repair</keyword>